<organism evidence="2">
    <name type="scientific">Noctiluca scintillans</name>
    <name type="common">Sea sparkle</name>
    <name type="synonym">Red tide dinoflagellate</name>
    <dbReference type="NCBI Taxonomy" id="2966"/>
    <lineage>
        <taxon>Eukaryota</taxon>
        <taxon>Sar</taxon>
        <taxon>Alveolata</taxon>
        <taxon>Dinophyceae</taxon>
        <taxon>Noctilucales</taxon>
        <taxon>Noctilucaceae</taxon>
        <taxon>Noctiluca</taxon>
    </lineage>
</organism>
<name>A0A7S1F2M3_NOCSC</name>
<evidence type="ECO:0000256" key="1">
    <source>
        <dbReference type="SAM" id="SignalP"/>
    </source>
</evidence>
<gene>
    <name evidence="2" type="ORF">NSCI0253_LOCUS13369</name>
</gene>
<keyword evidence="1" id="KW-0732">Signal</keyword>
<sequence length="259" mass="28538">MARVLAFALVLQTAFALHVGVLDALETSSHFTAGLRSRTGTGAVSNSYTSNSMCTQNNCVNPIFPGVQLGARFVLQEYRQRQWQCASDNYMENEKYLGLCRHAVNGYEYALPVPESSSEREVDLISQQTVEATNLYFAHVAGLGWDPWENQKPWEEPHSCLDAIWRMACFTAFPRCEQGSSYLAVCKNECESYVSKCSVECCDESVACVFQSPMKVNGSVIMTQGFVDQDAPSPLCTGTAAARELMPLLLVIVMLAIAV</sequence>
<accession>A0A7S1F2M3</accession>
<evidence type="ECO:0000313" key="2">
    <source>
        <dbReference type="EMBL" id="CAD8839021.1"/>
    </source>
</evidence>
<dbReference type="AlphaFoldDB" id="A0A7S1F2M3"/>
<feature type="signal peptide" evidence="1">
    <location>
        <begin position="1"/>
        <end position="16"/>
    </location>
</feature>
<feature type="chain" id="PRO_5031018658" description="FZ domain-containing protein" evidence="1">
    <location>
        <begin position="17"/>
        <end position="259"/>
    </location>
</feature>
<proteinExistence type="predicted"/>
<dbReference type="EMBL" id="HBFQ01019090">
    <property type="protein sequence ID" value="CAD8839021.1"/>
    <property type="molecule type" value="Transcribed_RNA"/>
</dbReference>
<reference evidence="2" key="1">
    <citation type="submission" date="2021-01" db="EMBL/GenBank/DDBJ databases">
        <authorList>
            <person name="Corre E."/>
            <person name="Pelletier E."/>
            <person name="Niang G."/>
            <person name="Scheremetjew M."/>
            <person name="Finn R."/>
            <person name="Kale V."/>
            <person name="Holt S."/>
            <person name="Cochrane G."/>
            <person name="Meng A."/>
            <person name="Brown T."/>
            <person name="Cohen L."/>
        </authorList>
    </citation>
    <scope>NUCLEOTIDE SEQUENCE</scope>
</reference>
<evidence type="ECO:0008006" key="3">
    <source>
        <dbReference type="Google" id="ProtNLM"/>
    </source>
</evidence>
<protein>
    <recommendedName>
        <fullName evidence="3">FZ domain-containing protein</fullName>
    </recommendedName>
</protein>